<proteinExistence type="predicted"/>
<protein>
    <submittedName>
        <fullName evidence="2">DNA phosphorothioation system sulfurtransferase DndC</fullName>
    </submittedName>
</protein>
<reference evidence="2 3" key="1">
    <citation type="submission" date="2018-11" db="EMBL/GenBank/DDBJ databases">
        <title>Draft genome analysis of Rheinheimera mesophila isolated from an industrial waste site.</title>
        <authorList>
            <person name="Yu Q."/>
            <person name="Qi Y."/>
            <person name="Zhang H."/>
            <person name="Lu Y."/>
            <person name="Pu J."/>
        </authorList>
    </citation>
    <scope>NUCLEOTIDE SEQUENCE [LARGE SCALE GENOMIC DNA]</scope>
    <source>
        <strain evidence="2 3">IITR13</strain>
    </source>
</reference>
<keyword evidence="3" id="KW-1185">Reference proteome</keyword>
<dbReference type="InterPro" id="IPR002500">
    <property type="entry name" value="PAPS_reduct_dom"/>
</dbReference>
<organism evidence="2 3">
    <name type="scientific">Rheinheimera mesophila</name>
    <dbReference type="NCBI Taxonomy" id="1547515"/>
    <lineage>
        <taxon>Bacteria</taxon>
        <taxon>Pseudomonadati</taxon>
        <taxon>Pseudomonadota</taxon>
        <taxon>Gammaproteobacteria</taxon>
        <taxon>Chromatiales</taxon>
        <taxon>Chromatiaceae</taxon>
        <taxon>Rheinheimera</taxon>
    </lineage>
</organism>
<evidence type="ECO:0000313" key="3">
    <source>
        <dbReference type="Proteomes" id="UP000276260"/>
    </source>
</evidence>
<gene>
    <name evidence="2" type="primary">dndC</name>
    <name evidence="2" type="ORF">EIK76_10665</name>
</gene>
<dbReference type="EMBL" id="RRCF01000002">
    <property type="protein sequence ID" value="RRJ21330.1"/>
    <property type="molecule type" value="Genomic_DNA"/>
</dbReference>
<dbReference type="OrthoDB" id="9774475at2"/>
<dbReference type="NCBIfam" id="NF005316">
    <property type="entry name" value="PRK06850.1"/>
    <property type="match status" value="1"/>
</dbReference>
<sequence length="553" mass="62960">MSGLVQTYSAFNEKGLKAATADAVAHIKQLYLSDQIPWVIGYSGGKDSTAVLQLIWYALRELSKEGKCKKEVHVISTDTLVENPFVAMWVEKSLERMKESAEKQKLPIIAHRLTPAVKDRFWVNLIGKGYPAPRFKFRWCTDRLKIAPSNTFINNMVTSKGEAILVLGTRKAESTTRAATMEHYESIETNTRRADGLTANGTLERVWVYTPIAEWSNDDVWIYLNSVENPWNFPNQDLMGMYQGATEGGECPLVVDKSTQSCGDSRFGCYVCTMVTEDKSMSAMIANDEEKEWMLPLLSLRNEIDVNDSNREKKLDKLRRDKSRRDFRRMNGSLTVHISKHGADIVPGPYIQSFREELLEKVLKAQVAVQKMGPKEVKNLELLPLEELEEIRRIWLEEKLEIEDNLPSIYERVTGKQYQGAKRAHHPILNKTVMDKLQAYCASHQDPDGLMYQQIRAVLAIANKHKNQLRRANLSAELNDSLEKGAFSSLKDAKTFALERKRHELQIQLDNTPNLSGKDKEQLSEQIAIVTRSIKEEGYSSLLIETEVVSDDF</sequence>
<keyword evidence="2" id="KW-0808">Transferase</keyword>
<dbReference type="AlphaFoldDB" id="A0A3P3QLH2"/>
<dbReference type="Gene3D" id="3.40.50.620">
    <property type="entry name" value="HUPs"/>
    <property type="match status" value="1"/>
</dbReference>
<dbReference type="Pfam" id="PF01507">
    <property type="entry name" value="PAPS_reduct"/>
    <property type="match status" value="1"/>
</dbReference>
<name>A0A3P3QLH2_9GAMM</name>
<dbReference type="PANTHER" id="PTHR43196">
    <property type="entry name" value="SULFATE ADENYLYLTRANSFERASE SUBUNIT 2"/>
    <property type="match status" value="1"/>
</dbReference>
<dbReference type="NCBIfam" id="TIGR03183">
    <property type="entry name" value="DNA_S_dndC"/>
    <property type="match status" value="1"/>
</dbReference>
<dbReference type="Proteomes" id="UP000276260">
    <property type="component" value="Unassembled WGS sequence"/>
</dbReference>
<dbReference type="RefSeq" id="WP_046519019.1">
    <property type="nucleotide sequence ID" value="NZ_LAVS01000007.1"/>
</dbReference>
<dbReference type="InterPro" id="IPR017598">
    <property type="entry name" value="SulphurTrfase_DndC"/>
</dbReference>
<feature type="domain" description="Phosphoadenosine phosphosulphate reductase" evidence="1">
    <location>
        <begin position="39"/>
        <end position="229"/>
    </location>
</feature>
<evidence type="ECO:0000313" key="2">
    <source>
        <dbReference type="EMBL" id="RRJ21330.1"/>
    </source>
</evidence>
<dbReference type="GO" id="GO:0016740">
    <property type="term" value="F:transferase activity"/>
    <property type="evidence" value="ECO:0007669"/>
    <property type="project" value="UniProtKB-KW"/>
</dbReference>
<dbReference type="PANTHER" id="PTHR43196:SF2">
    <property type="entry name" value="PHOSPHOADENOSINE PHOSPHOSULFATE REDUCTASE"/>
    <property type="match status" value="1"/>
</dbReference>
<evidence type="ECO:0000259" key="1">
    <source>
        <dbReference type="Pfam" id="PF01507"/>
    </source>
</evidence>
<comment type="caution">
    <text evidence="2">The sequence shown here is derived from an EMBL/GenBank/DDBJ whole genome shotgun (WGS) entry which is preliminary data.</text>
</comment>
<accession>A0A3P3QLH2</accession>
<dbReference type="SUPFAM" id="SSF52402">
    <property type="entry name" value="Adenine nucleotide alpha hydrolases-like"/>
    <property type="match status" value="1"/>
</dbReference>
<dbReference type="InterPro" id="IPR050128">
    <property type="entry name" value="Sulfate_adenylyltrnsfr_sub2"/>
</dbReference>
<dbReference type="InterPro" id="IPR014729">
    <property type="entry name" value="Rossmann-like_a/b/a_fold"/>
</dbReference>